<dbReference type="InterPro" id="IPR003617">
    <property type="entry name" value="TFIIS/CRSP70_N_sub"/>
</dbReference>
<keyword evidence="2 3" id="KW-0539">Nucleus</keyword>
<dbReference type="SUPFAM" id="SSF47676">
    <property type="entry name" value="Conserved domain common to transcription factors TFIIS, elongin A, CRSP70"/>
    <property type="match status" value="1"/>
</dbReference>
<proteinExistence type="predicted"/>
<protein>
    <recommendedName>
        <fullName evidence="5">TFIIS N-terminal domain-containing protein</fullName>
    </recommendedName>
</protein>
<sequence length="434" mass="48961">MVAEPGRLDYWRKYFRSANSDIFDVIEHAILVAASDCPQEFRVQRDRIAEKLFSCQLARCHGCDRVKQQLPQESDDDAFKGGGGSEGGASGCAEKESKVDGIASEREEDVNRAMRNYSYDEAEALTEEIEEETQAVREVFRIKETLSNKEHEPDSVLYESLRRLQLMALSVDVLKVTEIGKAVNGLRKHRSREIRHLVRTLIDGWKVVVDEWVHASADLTESTPESMNPSGVYNDEGLPSPPLDEGLLFSSRTTMELSQFFDGMDDDGNHRNNGNSERRPERGRRPPPPPPPPPAEALDHRHGAARKPPAAEVVDRRAKLQEFFVKPQEYSARQAGRPQKAVTGDGRSRQRQEPAAMQKKPAAGPDKSTIPEDSSVRAKLEAAKRKLHERYQQAENAKKQRTIQVMELQDIPNQSRQPLQKQGNHGWSWASGRR</sequence>
<dbReference type="CDD" id="cd00183">
    <property type="entry name" value="TFIIS_I"/>
    <property type="match status" value="1"/>
</dbReference>
<dbReference type="PANTHER" id="PTHR46554">
    <property type="entry name" value="MEDIATOR OF RNA POLYMERASE II TRANSCRIPTION SUBUNIT 26A-RELATED"/>
    <property type="match status" value="1"/>
</dbReference>
<feature type="domain" description="TFIIS N-terminal" evidence="5">
    <location>
        <begin position="134"/>
        <end position="212"/>
    </location>
</feature>
<feature type="region of interest" description="Disordered" evidence="4">
    <location>
        <begin position="71"/>
        <end position="101"/>
    </location>
</feature>
<evidence type="ECO:0000256" key="3">
    <source>
        <dbReference type="PROSITE-ProRule" id="PRU00649"/>
    </source>
</evidence>
<organism evidence="6 7">
    <name type="scientific">Spirodela intermedia</name>
    <name type="common">Intermediate duckweed</name>
    <dbReference type="NCBI Taxonomy" id="51605"/>
    <lineage>
        <taxon>Eukaryota</taxon>
        <taxon>Viridiplantae</taxon>
        <taxon>Streptophyta</taxon>
        <taxon>Embryophyta</taxon>
        <taxon>Tracheophyta</taxon>
        <taxon>Spermatophyta</taxon>
        <taxon>Magnoliopsida</taxon>
        <taxon>Liliopsida</taxon>
        <taxon>Araceae</taxon>
        <taxon>Lemnoideae</taxon>
        <taxon>Spirodela</taxon>
    </lineage>
</organism>
<feature type="region of interest" description="Disordered" evidence="4">
    <location>
        <begin position="329"/>
        <end position="434"/>
    </location>
</feature>
<feature type="compositionally biased region" description="Basic and acidic residues" evidence="4">
    <location>
        <begin position="374"/>
        <end position="398"/>
    </location>
</feature>
<dbReference type="SMART" id="SM00509">
    <property type="entry name" value="TFS2N"/>
    <property type="match status" value="1"/>
</dbReference>
<feature type="region of interest" description="Disordered" evidence="4">
    <location>
        <begin position="260"/>
        <end position="313"/>
    </location>
</feature>
<keyword evidence="7" id="KW-1185">Reference proteome</keyword>
<dbReference type="GO" id="GO:0005634">
    <property type="term" value="C:nucleus"/>
    <property type="evidence" value="ECO:0007669"/>
    <property type="project" value="UniProtKB-SubCell"/>
</dbReference>
<feature type="region of interest" description="Disordered" evidence="4">
    <location>
        <begin position="220"/>
        <end position="247"/>
    </location>
</feature>
<feature type="compositionally biased region" description="Polar residues" evidence="4">
    <location>
        <begin position="220"/>
        <end position="231"/>
    </location>
</feature>
<dbReference type="AlphaFoldDB" id="A0A7I8KLJ7"/>
<accession>A0A7I8KLJ7</accession>
<feature type="compositionally biased region" description="Polar residues" evidence="4">
    <location>
        <begin position="411"/>
        <end position="425"/>
    </location>
</feature>
<evidence type="ECO:0000256" key="2">
    <source>
        <dbReference type="ARBA" id="ARBA00023242"/>
    </source>
</evidence>
<reference evidence="6" key="1">
    <citation type="submission" date="2020-02" db="EMBL/GenBank/DDBJ databases">
        <authorList>
            <person name="Scholz U."/>
            <person name="Mascher M."/>
            <person name="Fiebig A."/>
        </authorList>
    </citation>
    <scope>NUCLEOTIDE SEQUENCE</scope>
</reference>
<dbReference type="InterPro" id="IPR035441">
    <property type="entry name" value="TFIIS/LEDGF_dom_sf"/>
</dbReference>
<evidence type="ECO:0000259" key="5">
    <source>
        <dbReference type="PROSITE" id="PS51319"/>
    </source>
</evidence>
<dbReference type="Gene3D" id="1.20.930.10">
    <property type="entry name" value="Conserved domain common to transcription factors TFIIS, elongin A, CRSP70"/>
    <property type="match status" value="1"/>
</dbReference>
<evidence type="ECO:0000256" key="1">
    <source>
        <dbReference type="ARBA" id="ARBA00004123"/>
    </source>
</evidence>
<feature type="compositionally biased region" description="Gly residues" evidence="4">
    <location>
        <begin position="80"/>
        <end position="90"/>
    </location>
</feature>
<gene>
    <name evidence="6" type="ORF">SI8410_06009007</name>
</gene>
<dbReference type="PANTHER" id="PTHR46554:SF2">
    <property type="entry name" value="TFIIS N-TERMINAL DOMAIN-CONTAINING PROTEIN"/>
    <property type="match status" value="1"/>
</dbReference>
<dbReference type="InterPro" id="IPR017923">
    <property type="entry name" value="TFIIS_N"/>
</dbReference>
<name>A0A7I8KLJ7_SPIIN</name>
<evidence type="ECO:0000313" key="6">
    <source>
        <dbReference type="EMBL" id="CAA7398342.1"/>
    </source>
</evidence>
<dbReference type="PROSITE" id="PS51319">
    <property type="entry name" value="TFIIS_N"/>
    <property type="match status" value="1"/>
</dbReference>
<feature type="compositionally biased region" description="Pro residues" evidence="4">
    <location>
        <begin position="286"/>
        <end position="295"/>
    </location>
</feature>
<dbReference type="Proteomes" id="UP000663760">
    <property type="component" value="Chromosome 6"/>
</dbReference>
<dbReference type="EMBL" id="LR746269">
    <property type="protein sequence ID" value="CAA7398342.1"/>
    <property type="molecule type" value="Genomic_DNA"/>
</dbReference>
<evidence type="ECO:0000313" key="7">
    <source>
        <dbReference type="Proteomes" id="UP000663760"/>
    </source>
</evidence>
<dbReference type="Pfam" id="PF08711">
    <property type="entry name" value="Med26"/>
    <property type="match status" value="1"/>
</dbReference>
<dbReference type="OrthoDB" id="44867at2759"/>
<comment type="subcellular location">
    <subcellularLocation>
        <location evidence="1 3">Nucleus</location>
    </subcellularLocation>
</comment>
<evidence type="ECO:0000256" key="4">
    <source>
        <dbReference type="SAM" id="MobiDB-lite"/>
    </source>
</evidence>